<dbReference type="InterPro" id="IPR008948">
    <property type="entry name" value="L-Aspartase-like"/>
</dbReference>
<evidence type="ECO:0000256" key="1">
    <source>
        <dbReference type="ARBA" id="ARBA00004941"/>
    </source>
</evidence>
<evidence type="ECO:0000313" key="7">
    <source>
        <dbReference type="Proteomes" id="UP000034324"/>
    </source>
</evidence>
<proteinExistence type="predicted"/>
<dbReference type="Pfam" id="PF00206">
    <property type="entry name" value="Lyase_1"/>
    <property type="match status" value="1"/>
</dbReference>
<evidence type="ECO:0000256" key="3">
    <source>
        <dbReference type="ARBA" id="ARBA00022571"/>
    </source>
</evidence>
<evidence type="ECO:0000256" key="2">
    <source>
        <dbReference type="ARBA" id="ARBA00012338"/>
    </source>
</evidence>
<keyword evidence="3" id="KW-0055">Arginine biosynthesis</keyword>
<dbReference type="InterPro" id="IPR024083">
    <property type="entry name" value="Fumarase/histidase_N"/>
</dbReference>
<dbReference type="PANTHER" id="PTHR43814:SF1">
    <property type="entry name" value="ARGININOSUCCINATE LYASE"/>
    <property type="match status" value="1"/>
</dbReference>
<dbReference type="InterPro" id="IPR020557">
    <property type="entry name" value="Fumarate_lyase_CS"/>
</dbReference>
<keyword evidence="3" id="KW-0028">Amino-acid biosynthesis</keyword>
<keyword evidence="6" id="KW-0456">Lyase</keyword>
<dbReference type="Proteomes" id="UP000034324">
    <property type="component" value="Unassembled WGS sequence"/>
</dbReference>
<dbReference type="GO" id="GO:0005829">
    <property type="term" value="C:cytosol"/>
    <property type="evidence" value="ECO:0007669"/>
    <property type="project" value="TreeGrafter"/>
</dbReference>
<dbReference type="PANTHER" id="PTHR43814">
    <property type="entry name" value="ARGININOSUCCINATE LYASE"/>
    <property type="match status" value="1"/>
</dbReference>
<dbReference type="Gene3D" id="1.10.40.30">
    <property type="entry name" value="Fumarase/aspartase (C-terminal domain)"/>
    <property type="match status" value="1"/>
</dbReference>
<dbReference type="UniPathway" id="UPA00068">
    <property type="reaction ID" value="UER00114"/>
</dbReference>
<organism evidence="6 7">
    <name type="scientific">Candidatus Daviesbacteria bacterium GW2011_GWF2_38_6</name>
    <dbReference type="NCBI Taxonomy" id="1618432"/>
    <lineage>
        <taxon>Bacteria</taxon>
        <taxon>Candidatus Daviesiibacteriota</taxon>
    </lineage>
</organism>
<dbReference type="AlphaFoldDB" id="A0A0G0KTU7"/>
<dbReference type="InterPro" id="IPR000362">
    <property type="entry name" value="Fumarate_lyase_fam"/>
</dbReference>
<reference evidence="6 7" key="1">
    <citation type="journal article" date="2015" name="Nature">
        <title>rRNA introns, odd ribosomes, and small enigmatic genomes across a large radiation of phyla.</title>
        <authorList>
            <person name="Brown C.T."/>
            <person name="Hug L.A."/>
            <person name="Thomas B.C."/>
            <person name="Sharon I."/>
            <person name="Castelle C.J."/>
            <person name="Singh A."/>
            <person name="Wilkins M.J."/>
            <person name="Williams K.H."/>
            <person name="Banfield J.F."/>
        </authorList>
    </citation>
    <scope>NUCLEOTIDE SEQUENCE [LARGE SCALE GENOMIC DNA]</scope>
</reference>
<name>A0A0G0KTU7_9BACT</name>
<dbReference type="NCBIfam" id="TIGR00838">
    <property type="entry name" value="argH"/>
    <property type="match status" value="1"/>
</dbReference>
<dbReference type="PRINTS" id="PR00149">
    <property type="entry name" value="FUMRATELYASE"/>
</dbReference>
<comment type="caution">
    <text evidence="6">The sequence shown here is derived from an EMBL/GenBank/DDBJ whole genome shotgun (WGS) entry which is preliminary data.</text>
</comment>
<dbReference type="EMBL" id="LBVC01000006">
    <property type="protein sequence ID" value="KKQ78970.1"/>
    <property type="molecule type" value="Genomic_DNA"/>
</dbReference>
<dbReference type="Gene3D" id="1.20.200.10">
    <property type="entry name" value="Fumarase/aspartase (Central domain)"/>
    <property type="match status" value="1"/>
</dbReference>
<evidence type="ECO:0000256" key="4">
    <source>
        <dbReference type="NCBIfam" id="TIGR00838"/>
    </source>
</evidence>
<dbReference type="PROSITE" id="PS00163">
    <property type="entry name" value="FUMARATE_LYASES"/>
    <property type="match status" value="1"/>
</dbReference>
<dbReference type="PRINTS" id="PR00145">
    <property type="entry name" value="ARGSUCLYASE"/>
</dbReference>
<dbReference type="GO" id="GO:0004056">
    <property type="term" value="F:argininosuccinate lyase activity"/>
    <property type="evidence" value="ECO:0007669"/>
    <property type="project" value="UniProtKB-UniRule"/>
</dbReference>
<dbReference type="GO" id="GO:0042450">
    <property type="term" value="P:L-arginine biosynthetic process via ornithine"/>
    <property type="evidence" value="ECO:0007669"/>
    <property type="project" value="UniProtKB-UniRule"/>
</dbReference>
<evidence type="ECO:0000259" key="5">
    <source>
        <dbReference type="Pfam" id="PF00206"/>
    </source>
</evidence>
<protein>
    <recommendedName>
        <fullName evidence="2 4">Argininosuccinate lyase</fullName>
        <ecNumber evidence="2 4">4.3.2.1</ecNumber>
    </recommendedName>
</protein>
<evidence type="ECO:0000313" key="6">
    <source>
        <dbReference type="EMBL" id="KKQ78970.1"/>
    </source>
</evidence>
<dbReference type="EC" id="4.3.2.1" evidence="2 4"/>
<gene>
    <name evidence="6" type="ORF">US99_C0006G0008</name>
</gene>
<dbReference type="InterPro" id="IPR022761">
    <property type="entry name" value="Fumarate_lyase_N"/>
</dbReference>
<dbReference type="SUPFAM" id="SSF48557">
    <property type="entry name" value="L-aspartase-like"/>
    <property type="match status" value="1"/>
</dbReference>
<sequence length="390" mass="43895">MKKLWEKDKTKLDPVIEAFETKEDLLMDQKLVKYDCLGSLAHAKMLCKIGILSKSELAKLEKGLLEILSLDKQGKFLLKIGDEDMHTKIENFLTEKYGEVGQKIHTGRSRNDQVLTAIRLYSKEMMENIKQDLAGLIKSFENFSKKYGSIKMPGYTHMQKAMPSSIRLWAGSFMDSLKDDSLMLNTAIKLNNQSPLGSAAGYGIPLKLDREYTAKLLGFAKVQNNPLYCQNSKGKIEAVILAALTQILLTINKFASDIMLFTTSEFNFFQASDKVTTGSSMMPQKKNPDAAELLRSKVHLILGNYIALVSLSSNLPSGYNRDLQDIKKPLLESLEITLGSLEVTKILLENLTPNKEVLKKSMTEEIFAAQKAYELVQKGMPFRKAYREVK</sequence>
<dbReference type="PATRIC" id="fig|1618432.3.peg.96"/>
<feature type="domain" description="Fumarate lyase N-terminal" evidence="5">
    <location>
        <begin position="12"/>
        <end position="303"/>
    </location>
</feature>
<accession>A0A0G0KTU7</accession>
<comment type="pathway">
    <text evidence="1">Amino-acid biosynthesis; L-arginine biosynthesis; L-arginine from L-ornithine and carbamoyl phosphate: step 3/3.</text>
</comment>
<dbReference type="CDD" id="cd01359">
    <property type="entry name" value="Argininosuccinate_lyase"/>
    <property type="match status" value="1"/>
</dbReference>
<dbReference type="Gene3D" id="1.10.275.10">
    <property type="entry name" value="Fumarase/aspartase (N-terminal domain)"/>
    <property type="match status" value="1"/>
</dbReference>
<dbReference type="InterPro" id="IPR009049">
    <property type="entry name" value="Argininosuccinate_lyase"/>
</dbReference>